<evidence type="ECO:0000313" key="5">
    <source>
        <dbReference type="RefSeq" id="XP_052129737.1"/>
    </source>
</evidence>
<dbReference type="Gene3D" id="1.25.40.20">
    <property type="entry name" value="Ankyrin repeat-containing domain"/>
    <property type="match status" value="5"/>
</dbReference>
<feature type="repeat" description="ANK" evidence="3">
    <location>
        <begin position="605"/>
        <end position="640"/>
    </location>
</feature>
<dbReference type="RefSeq" id="XP_052129737.1">
    <property type="nucleotide sequence ID" value="XM_052273777.1"/>
</dbReference>
<evidence type="ECO:0000313" key="4">
    <source>
        <dbReference type="Proteomes" id="UP000504606"/>
    </source>
</evidence>
<feature type="repeat" description="ANK" evidence="3">
    <location>
        <begin position="367"/>
        <end position="399"/>
    </location>
</feature>
<reference evidence="5" key="2">
    <citation type="submission" date="2025-08" db="UniProtKB">
        <authorList>
            <consortium name="RefSeq"/>
        </authorList>
    </citation>
    <scope>IDENTIFICATION</scope>
    <source>
        <tissue evidence="5">Whole organism</tissue>
    </source>
</reference>
<dbReference type="InterPro" id="IPR002110">
    <property type="entry name" value="Ankyrin_rpt"/>
</dbReference>
<dbReference type="PANTHER" id="PTHR24126">
    <property type="entry name" value="ANKYRIN REPEAT, PH AND SEC7 DOMAIN CONTAINING PROTEIN SECG-RELATED"/>
    <property type="match status" value="1"/>
</dbReference>
<sequence length="679" mass="72576">MSLVADRAGCGTLAQTDNGGQTPLSMAAEGGHCGVLSALVDRGAPLDCMQTEWSSGRTPLHLAAAHGHCEAARLLVAAGCDKEAVDYSEARTPLMLAAEGGHLDVVKMLLGEGCDADRGTLYRTGPAPDQDRTFTDYNSGEEVGITTVHRDDGATALHLAAQRGWMSVVLLLIAERPNLLHRRTRTGYTVLHYAAVGGAYDVVKMLLEKHRDALDAQAAAEDGRTALHDAAWSAPYDVVKARSQTNKKDCLRLLVDQGWSLGAATREGMTALHMICYSNDFCEDKIEIVKMLLELGSDPNARTVDGRSALCFSTWPLETQQLLLNRGCTVTPRDLRAAADMGSEDLFKLLHAQLDASLWDPSAVDEEGCTLLHVAARGCCSELLEALLDLGCDPMARTKDGKTALHLNDRFALPGTVGLLVDRGCDINAKDCDGWPAMFYVMTENDGSPGFINMLEFCLRKGWDASARANDGTTALHILMTMRLFESHVEVAQLLLDSGCEATAVRSDGRTALHLIPHYPKDLLELLQAAGCDPTATANDGKSLLHELASEKSMVATLLAKGCDATARDVDGMTPLHYTAQHSYADESVRLLIQAGGEVAARAKDGCTPLHLAAKARGSSEDKVVRVLLEHGAEVDAVDDAGRTPLHFAAGVTSSQSCQLSLKTLLDAGADVNARMPDG</sequence>
<feature type="repeat" description="ANK" evidence="3">
    <location>
        <begin position="641"/>
        <end position="677"/>
    </location>
</feature>
<dbReference type="PROSITE" id="PS50088">
    <property type="entry name" value="ANK_REPEAT"/>
    <property type="match status" value="11"/>
</dbReference>
<evidence type="ECO:0000256" key="1">
    <source>
        <dbReference type="ARBA" id="ARBA00022737"/>
    </source>
</evidence>
<feature type="repeat" description="ANK" evidence="3">
    <location>
        <begin position="89"/>
        <end position="121"/>
    </location>
</feature>
<dbReference type="SMART" id="SM00248">
    <property type="entry name" value="ANK"/>
    <property type="match status" value="16"/>
</dbReference>
<accession>A0A9C6X5V6</accession>
<name>A0A9C6X5V6_FRAOC</name>
<reference evidence="5" key="1">
    <citation type="journal article" date="2018" name="Proc. Natl. Acad. Sci. U.S.A.">
        <title>Phylogenomics and the evolution of hemipteroid insects.</title>
        <authorList>
            <person name="Johnson K.P."/>
            <person name="Dietrich C.H."/>
            <person name="Friedrich F."/>
            <person name="Beutel R.G."/>
            <person name="Wipfler B."/>
            <person name="Peters R.S."/>
            <person name="Allen J.M."/>
            <person name="Petersen M."/>
            <person name="Donath A."/>
            <person name="Walden K.K."/>
            <person name="Kozlov A.M."/>
            <person name="Podsiadlowski L."/>
            <person name="Mayer C."/>
            <person name="Meusemann K."/>
            <person name="Vasilikopoulos A."/>
            <person name="Waterhouse R.M."/>
            <person name="Cameron S.L."/>
            <person name="Weirauch C."/>
            <person name="Swanson D.R."/>
            <person name="Percy D.M."/>
            <person name="Hardy N.B."/>
            <person name="Terry I."/>
            <person name="Liu S."/>
            <person name="Zhou X."/>
            <person name="Misof B."/>
            <person name="Robertson H.M."/>
            <person name="Yoshizawa K."/>
        </authorList>
    </citation>
    <scope>NUCLEOTIDE SEQUENCE</scope>
    <source>
        <tissue evidence="5">Whole organism</tissue>
    </source>
</reference>
<keyword evidence="4" id="KW-1185">Reference proteome</keyword>
<evidence type="ECO:0000256" key="2">
    <source>
        <dbReference type="ARBA" id="ARBA00023043"/>
    </source>
</evidence>
<organism evidence="4 5">
    <name type="scientific">Frankliniella occidentalis</name>
    <name type="common">Western flower thrips</name>
    <name type="synonym">Euthrips occidentalis</name>
    <dbReference type="NCBI Taxonomy" id="133901"/>
    <lineage>
        <taxon>Eukaryota</taxon>
        <taxon>Metazoa</taxon>
        <taxon>Ecdysozoa</taxon>
        <taxon>Arthropoda</taxon>
        <taxon>Hexapoda</taxon>
        <taxon>Insecta</taxon>
        <taxon>Pterygota</taxon>
        <taxon>Neoptera</taxon>
        <taxon>Paraneoptera</taxon>
        <taxon>Thysanoptera</taxon>
        <taxon>Terebrantia</taxon>
        <taxon>Thripoidea</taxon>
        <taxon>Thripidae</taxon>
        <taxon>Frankliniella</taxon>
    </lineage>
</organism>
<dbReference type="PROSITE" id="PS50297">
    <property type="entry name" value="ANK_REP_REGION"/>
    <property type="match status" value="10"/>
</dbReference>
<dbReference type="AlphaFoldDB" id="A0A9C6X5V6"/>
<feature type="repeat" description="ANK" evidence="3">
    <location>
        <begin position="400"/>
        <end position="432"/>
    </location>
</feature>
<keyword evidence="1" id="KW-0677">Repeat</keyword>
<feature type="repeat" description="ANK" evidence="3">
    <location>
        <begin position="267"/>
        <end position="304"/>
    </location>
</feature>
<dbReference type="Pfam" id="PF12796">
    <property type="entry name" value="Ank_2"/>
    <property type="match status" value="5"/>
</dbReference>
<dbReference type="KEGG" id="foc:113211041"/>
<dbReference type="PRINTS" id="PR01415">
    <property type="entry name" value="ANKYRIN"/>
</dbReference>
<keyword evidence="2 3" id="KW-0040">ANK repeat</keyword>
<protein>
    <submittedName>
        <fullName evidence="5">Ankyrin-1-like</fullName>
    </submittedName>
</protein>
<gene>
    <name evidence="5" type="primary">LOC113211041</name>
</gene>
<feature type="repeat" description="ANK" evidence="3">
    <location>
        <begin position="186"/>
        <end position="209"/>
    </location>
</feature>
<feature type="non-terminal residue" evidence="5">
    <location>
        <position position="679"/>
    </location>
</feature>
<dbReference type="Proteomes" id="UP000504606">
    <property type="component" value="Unplaced"/>
</dbReference>
<evidence type="ECO:0000256" key="3">
    <source>
        <dbReference type="PROSITE-ProRule" id="PRU00023"/>
    </source>
</evidence>
<proteinExistence type="predicted"/>
<dbReference type="GeneID" id="113211041"/>
<feature type="repeat" description="ANK" evidence="3">
    <location>
        <begin position="571"/>
        <end position="604"/>
    </location>
</feature>
<dbReference type="SUPFAM" id="SSF48403">
    <property type="entry name" value="Ankyrin repeat"/>
    <property type="match status" value="2"/>
</dbReference>
<dbReference type="PANTHER" id="PTHR24126:SF14">
    <property type="entry name" value="ANK_REP_REGION DOMAIN-CONTAINING PROTEIN"/>
    <property type="match status" value="1"/>
</dbReference>
<dbReference type="InterPro" id="IPR036770">
    <property type="entry name" value="Ankyrin_rpt-contain_sf"/>
</dbReference>
<feature type="repeat" description="ANK" evidence="3">
    <location>
        <begin position="19"/>
        <end position="51"/>
    </location>
</feature>
<feature type="repeat" description="ANK" evidence="3">
    <location>
        <begin position="55"/>
        <end position="87"/>
    </location>
</feature>
<feature type="repeat" description="ANK" evidence="3">
    <location>
        <begin position="152"/>
        <end position="184"/>
    </location>
</feature>
<dbReference type="OrthoDB" id="194358at2759"/>